<reference evidence="2 3" key="1">
    <citation type="submission" date="2018-07" db="EMBL/GenBank/DDBJ databases">
        <title>Genomic Encyclopedia of Type Strains, Phase IV (KMG-IV): sequencing the most valuable type-strain genomes for metagenomic binning, comparative biology and taxonomic classification.</title>
        <authorList>
            <person name="Goeker M."/>
        </authorList>
    </citation>
    <scope>NUCLEOTIDE SEQUENCE [LARGE SCALE GENOMIC DNA]</scope>
    <source>
        <strain evidence="2 3">DSM 101478</strain>
    </source>
</reference>
<dbReference type="InterPro" id="IPR050834">
    <property type="entry name" value="Glycosyltransf_2"/>
</dbReference>
<dbReference type="OrthoDB" id="635429at2"/>
<proteinExistence type="predicted"/>
<dbReference type="SUPFAM" id="SSF53448">
    <property type="entry name" value="Nucleotide-diphospho-sugar transferases"/>
    <property type="match status" value="1"/>
</dbReference>
<feature type="domain" description="Glycosyltransferase 2-like" evidence="1">
    <location>
        <begin position="6"/>
        <end position="134"/>
    </location>
</feature>
<dbReference type="InterPro" id="IPR001173">
    <property type="entry name" value="Glyco_trans_2-like"/>
</dbReference>
<sequence>MNTLVSIILPNYNHAAFLQERLDSIYNQSYRNFEVLILDDASTDTSLELLTVYKDHPKTAHFILNKKNTGSPFKQWEKGLQLAQGDYVWIAESDDACALNFLETQIAHLEQASVAVAQTKTFNTTGVQKEIPHPVFMEHTETILTNDSLLYCPILNVSATVFKALPKEDVEGFTFTEYSLIGDRVFYYEAFQGKRIVKNEHTTSYFRQEGTGVSNLAQKGIHYLSNYFRQHVSFINYVSDTETLDSAVRKAYIDRFFARVRDRLSRNQKMSFTYAKILWLYYRSR</sequence>
<dbReference type="Gene3D" id="3.90.550.10">
    <property type="entry name" value="Spore Coat Polysaccharide Biosynthesis Protein SpsA, Chain A"/>
    <property type="match status" value="1"/>
</dbReference>
<dbReference type="GO" id="GO:0016740">
    <property type="term" value="F:transferase activity"/>
    <property type="evidence" value="ECO:0007669"/>
    <property type="project" value="UniProtKB-KW"/>
</dbReference>
<dbReference type="PANTHER" id="PTHR43685">
    <property type="entry name" value="GLYCOSYLTRANSFERASE"/>
    <property type="match status" value="1"/>
</dbReference>
<dbReference type="CDD" id="cd00761">
    <property type="entry name" value="Glyco_tranf_GTA_type"/>
    <property type="match status" value="1"/>
</dbReference>
<keyword evidence="3" id="KW-1185">Reference proteome</keyword>
<dbReference type="EMBL" id="QRAO01000004">
    <property type="protein sequence ID" value="RDK84813.1"/>
    <property type="molecule type" value="Genomic_DNA"/>
</dbReference>
<protein>
    <submittedName>
        <fullName evidence="2">Glycosyltransferase involved in cell wall biosynthesis</fullName>
    </submittedName>
</protein>
<name>A0A370Q8Y9_9FLAO</name>
<dbReference type="Pfam" id="PF00535">
    <property type="entry name" value="Glycos_transf_2"/>
    <property type="match status" value="1"/>
</dbReference>
<dbReference type="Proteomes" id="UP000255317">
    <property type="component" value="Unassembled WGS sequence"/>
</dbReference>
<dbReference type="AlphaFoldDB" id="A0A370Q8Y9"/>
<organism evidence="2 3">
    <name type="scientific">Marinirhabdus gelatinilytica</name>
    <dbReference type="NCBI Taxonomy" id="1703343"/>
    <lineage>
        <taxon>Bacteria</taxon>
        <taxon>Pseudomonadati</taxon>
        <taxon>Bacteroidota</taxon>
        <taxon>Flavobacteriia</taxon>
        <taxon>Flavobacteriales</taxon>
        <taxon>Flavobacteriaceae</taxon>
    </lineage>
</organism>
<keyword evidence="2" id="KW-0808">Transferase</keyword>
<dbReference type="InterPro" id="IPR029044">
    <property type="entry name" value="Nucleotide-diphossugar_trans"/>
</dbReference>
<evidence type="ECO:0000259" key="1">
    <source>
        <dbReference type="Pfam" id="PF00535"/>
    </source>
</evidence>
<accession>A0A370Q8Y9</accession>
<evidence type="ECO:0000313" key="2">
    <source>
        <dbReference type="EMBL" id="RDK84813.1"/>
    </source>
</evidence>
<comment type="caution">
    <text evidence="2">The sequence shown here is derived from an EMBL/GenBank/DDBJ whole genome shotgun (WGS) entry which is preliminary data.</text>
</comment>
<gene>
    <name evidence="2" type="ORF">C8D94_104186</name>
</gene>
<dbReference type="RefSeq" id="WP_115124227.1">
    <property type="nucleotide sequence ID" value="NZ_QRAO01000004.1"/>
</dbReference>
<dbReference type="PANTHER" id="PTHR43685:SF11">
    <property type="entry name" value="GLYCOSYLTRANSFERASE TAGX-RELATED"/>
    <property type="match status" value="1"/>
</dbReference>
<evidence type="ECO:0000313" key="3">
    <source>
        <dbReference type="Proteomes" id="UP000255317"/>
    </source>
</evidence>